<dbReference type="AlphaFoldDB" id="A0AAV7RMU6"/>
<dbReference type="PANTHER" id="PTHR35558">
    <property type="entry name" value="SGNH_HYDRO DOMAIN-CONTAINING PROTEIN"/>
    <property type="match status" value="1"/>
</dbReference>
<organism evidence="3 4">
    <name type="scientific">Pleurodeles waltl</name>
    <name type="common">Iberian ribbed newt</name>
    <dbReference type="NCBI Taxonomy" id="8319"/>
    <lineage>
        <taxon>Eukaryota</taxon>
        <taxon>Metazoa</taxon>
        <taxon>Chordata</taxon>
        <taxon>Craniata</taxon>
        <taxon>Vertebrata</taxon>
        <taxon>Euteleostomi</taxon>
        <taxon>Amphibia</taxon>
        <taxon>Batrachia</taxon>
        <taxon>Caudata</taxon>
        <taxon>Salamandroidea</taxon>
        <taxon>Salamandridae</taxon>
        <taxon>Pleurodelinae</taxon>
        <taxon>Pleurodeles</taxon>
    </lineage>
</organism>
<accession>A0AAV7RMU6</accession>
<feature type="region of interest" description="Disordered" evidence="1">
    <location>
        <begin position="55"/>
        <end position="75"/>
    </location>
</feature>
<evidence type="ECO:0000256" key="1">
    <source>
        <dbReference type="SAM" id="MobiDB-lite"/>
    </source>
</evidence>
<protein>
    <submittedName>
        <fullName evidence="3">Uncharacterized protein</fullName>
    </submittedName>
</protein>
<evidence type="ECO:0000256" key="2">
    <source>
        <dbReference type="SAM" id="SignalP"/>
    </source>
</evidence>
<reference evidence="3" key="1">
    <citation type="journal article" date="2022" name="bioRxiv">
        <title>Sequencing and chromosome-scale assembly of the giantPleurodeles waltlgenome.</title>
        <authorList>
            <person name="Brown T."/>
            <person name="Elewa A."/>
            <person name="Iarovenko S."/>
            <person name="Subramanian E."/>
            <person name="Araus A.J."/>
            <person name="Petzold A."/>
            <person name="Susuki M."/>
            <person name="Suzuki K.-i.T."/>
            <person name="Hayashi T."/>
            <person name="Toyoda A."/>
            <person name="Oliveira C."/>
            <person name="Osipova E."/>
            <person name="Leigh N.D."/>
            <person name="Simon A."/>
            <person name="Yun M.H."/>
        </authorList>
    </citation>
    <scope>NUCLEOTIDE SEQUENCE</scope>
    <source>
        <strain evidence="3">20211129_DDA</strain>
        <tissue evidence="3">Liver</tissue>
    </source>
</reference>
<evidence type="ECO:0000313" key="3">
    <source>
        <dbReference type="EMBL" id="KAJ1152223.1"/>
    </source>
</evidence>
<dbReference type="Proteomes" id="UP001066276">
    <property type="component" value="Chromosome 5"/>
</dbReference>
<feature type="compositionally biased region" description="Basic residues" evidence="1">
    <location>
        <begin position="146"/>
        <end position="162"/>
    </location>
</feature>
<feature type="region of interest" description="Disordered" evidence="1">
    <location>
        <begin position="134"/>
        <end position="167"/>
    </location>
</feature>
<dbReference type="PANTHER" id="PTHR35558:SF1">
    <property type="entry name" value="ENDONUCLEASE_EXONUCLEASE_PHOSPHATASE DOMAIN-CONTAINING PROTEIN"/>
    <property type="match status" value="1"/>
</dbReference>
<feature type="chain" id="PRO_5043742583" evidence="2">
    <location>
        <begin position="21"/>
        <end position="310"/>
    </location>
</feature>
<name>A0AAV7RMU6_PLEWA</name>
<feature type="signal peptide" evidence="2">
    <location>
        <begin position="1"/>
        <end position="20"/>
    </location>
</feature>
<dbReference type="EMBL" id="JANPWB010000009">
    <property type="protein sequence ID" value="KAJ1152223.1"/>
    <property type="molecule type" value="Genomic_DNA"/>
</dbReference>
<evidence type="ECO:0000313" key="4">
    <source>
        <dbReference type="Proteomes" id="UP001066276"/>
    </source>
</evidence>
<comment type="caution">
    <text evidence="3">The sequence shown here is derived from an EMBL/GenBank/DDBJ whole genome shotgun (WGS) entry which is preliminary data.</text>
</comment>
<keyword evidence="2" id="KW-0732">Signal</keyword>
<keyword evidence="4" id="KW-1185">Reference proteome</keyword>
<proteinExistence type="predicted"/>
<sequence>MAGAWHGALFLLGILTSTEVLLLHYPRLPGKGACTTPVQRKMAEDGAHESIDVELATEEEARASGGVPGGESSGWRESEQFWADFAATAKANGWGGWEMAMAHIRAPTAHGRGQSVDKEELQPRMVAVTGHTYSLPQGEQPETKGKVKRARGSGTSKAKKTKKAQEENRLGVSIDHKLGTSLVRVPVPLRPIGDEQEPSNKGSTLTPEADDLEHVRRGADTFKGSGQGKDRKRVTPEENIMNWLDAFALLAAIFLERYPEQGPALIRYNQAIQERFRRFGGMGWLQHDLAFRQRMEVTPGMSWDQREAEE</sequence>
<gene>
    <name evidence="3" type="ORF">NDU88_005000</name>
</gene>